<keyword evidence="3" id="KW-1185">Reference proteome</keyword>
<dbReference type="InterPro" id="IPR052513">
    <property type="entry name" value="Thioester_dehydratase-like"/>
</dbReference>
<protein>
    <recommendedName>
        <fullName evidence="1">ChsH2 rubredoxin-like zinc ribbon domain-containing protein</fullName>
    </recommendedName>
</protein>
<evidence type="ECO:0000259" key="1">
    <source>
        <dbReference type="Pfam" id="PF12172"/>
    </source>
</evidence>
<feature type="domain" description="ChsH2 rubredoxin-like zinc ribbon" evidence="1">
    <location>
        <begin position="43"/>
        <end position="71"/>
    </location>
</feature>
<dbReference type="Proteomes" id="UP001500282">
    <property type="component" value="Unassembled WGS sequence"/>
</dbReference>
<reference evidence="3" key="1">
    <citation type="journal article" date="2019" name="Int. J. Syst. Evol. Microbiol.">
        <title>The Global Catalogue of Microorganisms (GCM) 10K type strain sequencing project: providing services to taxonomists for standard genome sequencing and annotation.</title>
        <authorList>
            <consortium name="The Broad Institute Genomics Platform"/>
            <consortium name="The Broad Institute Genome Sequencing Center for Infectious Disease"/>
            <person name="Wu L."/>
            <person name="Ma J."/>
        </authorList>
    </citation>
    <scope>NUCLEOTIDE SEQUENCE [LARGE SCALE GENOMIC DNA]</scope>
    <source>
        <strain evidence="3">JCM 11448</strain>
    </source>
</reference>
<dbReference type="SUPFAM" id="SSF50249">
    <property type="entry name" value="Nucleic acid-binding proteins"/>
    <property type="match status" value="1"/>
</dbReference>
<comment type="caution">
    <text evidence="2">The sequence shown here is derived from an EMBL/GenBank/DDBJ whole genome shotgun (WGS) entry which is preliminary data.</text>
</comment>
<dbReference type="InterPro" id="IPR022002">
    <property type="entry name" value="ChsH2_Znr"/>
</dbReference>
<dbReference type="PANTHER" id="PTHR34075">
    <property type="entry name" value="BLR3430 PROTEIN"/>
    <property type="match status" value="1"/>
</dbReference>
<dbReference type="Pfam" id="PF12172">
    <property type="entry name" value="zf-ChsH2"/>
    <property type="match status" value="1"/>
</dbReference>
<dbReference type="InterPro" id="IPR012340">
    <property type="entry name" value="NA-bd_OB-fold"/>
</dbReference>
<organism evidence="2 3">
    <name type="scientific">Streptomyces javensis</name>
    <dbReference type="NCBI Taxonomy" id="114698"/>
    <lineage>
        <taxon>Bacteria</taxon>
        <taxon>Bacillati</taxon>
        <taxon>Actinomycetota</taxon>
        <taxon>Actinomycetes</taxon>
        <taxon>Kitasatosporales</taxon>
        <taxon>Streptomycetaceae</taxon>
        <taxon>Streptomyces</taxon>
        <taxon>Streptomyces violaceusniger group</taxon>
    </lineage>
</organism>
<name>A0ABP4HWD7_9ACTN</name>
<proteinExistence type="predicted"/>
<gene>
    <name evidence="2" type="ORF">GCM10009579_67630</name>
</gene>
<evidence type="ECO:0000313" key="2">
    <source>
        <dbReference type="EMBL" id="GAA1292657.1"/>
    </source>
</evidence>
<evidence type="ECO:0000313" key="3">
    <source>
        <dbReference type="Proteomes" id="UP001500282"/>
    </source>
</evidence>
<dbReference type="EMBL" id="BAAAIH010000051">
    <property type="protein sequence ID" value="GAA1292657.1"/>
    <property type="molecule type" value="Genomic_DNA"/>
</dbReference>
<dbReference type="PANTHER" id="PTHR34075:SF5">
    <property type="entry name" value="BLR3430 PROTEIN"/>
    <property type="match status" value="1"/>
</dbReference>
<accession>A0ABP4HWD7</accession>
<sequence length="145" mass="15558">MSHTVIETAANGPFEGDGVSAAAPRIDADQRGGPIPAGGIWDGVLYFQRCRWCRTAVFRRLLCPVCGSTDMTEERSDGIGVIHHVTVVGRSAGRPRAMAIIDMHEGFRLRARVSAVPLARACVGAQVRLGFGPQPQEIAFQLCDA</sequence>